<keyword evidence="3 8" id="KW-0560">Oxidoreductase</keyword>
<feature type="binding site" evidence="5">
    <location>
        <position position="90"/>
    </location>
    <ligand>
        <name>NAD(+)</name>
        <dbReference type="ChEBI" id="CHEBI:57540"/>
    </ligand>
</feature>
<gene>
    <name evidence="8" type="ORF">BJ998_009139</name>
</gene>
<dbReference type="SUPFAM" id="SSF48179">
    <property type="entry name" value="6-phosphogluconate dehydrogenase C-terminal domain-like"/>
    <property type="match status" value="1"/>
</dbReference>
<evidence type="ECO:0000256" key="3">
    <source>
        <dbReference type="ARBA" id="ARBA00023002"/>
    </source>
</evidence>
<accession>A0A7W9KSK1</accession>
<comment type="pathway">
    <text evidence="1">Lipid metabolism; butanoate metabolism.</text>
</comment>
<dbReference type="GO" id="GO:0006631">
    <property type="term" value="P:fatty acid metabolic process"/>
    <property type="evidence" value="ECO:0007669"/>
    <property type="project" value="InterPro"/>
</dbReference>
<dbReference type="GO" id="GO:0070403">
    <property type="term" value="F:NAD+ binding"/>
    <property type="evidence" value="ECO:0007669"/>
    <property type="project" value="InterPro"/>
</dbReference>
<feature type="binding site" evidence="5">
    <location>
        <begin position="9"/>
        <end position="14"/>
    </location>
    <ligand>
        <name>NAD(+)</name>
        <dbReference type="ChEBI" id="CHEBI:57540"/>
    </ligand>
</feature>
<dbReference type="EC" id="1.1.1.157" evidence="8"/>
<organism evidence="8 9">
    <name type="scientific">Kutzneria kofuensis</name>
    <dbReference type="NCBI Taxonomy" id="103725"/>
    <lineage>
        <taxon>Bacteria</taxon>
        <taxon>Bacillati</taxon>
        <taxon>Actinomycetota</taxon>
        <taxon>Actinomycetes</taxon>
        <taxon>Pseudonocardiales</taxon>
        <taxon>Pseudonocardiaceae</taxon>
        <taxon>Kutzneria</taxon>
    </lineage>
</organism>
<keyword evidence="5" id="KW-0520">NAD</keyword>
<comment type="similarity">
    <text evidence="2">Belongs to the 3-hydroxyacyl-CoA dehydrogenase family.</text>
</comment>
<keyword evidence="9" id="KW-1185">Reference proteome</keyword>
<comment type="caution">
    <text evidence="8">The sequence shown here is derived from an EMBL/GenBank/DDBJ whole genome shotgun (WGS) entry which is preliminary data.</text>
</comment>
<dbReference type="RefSeq" id="WP_184870362.1">
    <property type="nucleotide sequence ID" value="NZ_JACHIR010000004.1"/>
</dbReference>
<dbReference type="InterPro" id="IPR006108">
    <property type="entry name" value="3HC_DH_C"/>
</dbReference>
<evidence type="ECO:0000313" key="8">
    <source>
        <dbReference type="EMBL" id="MBB5897880.1"/>
    </source>
</evidence>
<feature type="domain" description="3-hydroxyacyl-CoA dehydrogenase NAD binding" evidence="7">
    <location>
        <begin position="5"/>
        <end position="181"/>
    </location>
</feature>
<dbReference type="PANTHER" id="PTHR48075:SF5">
    <property type="entry name" value="3-HYDROXYBUTYRYL-COA DEHYDROGENASE"/>
    <property type="match status" value="1"/>
</dbReference>
<reference evidence="8 9" key="1">
    <citation type="submission" date="2020-08" db="EMBL/GenBank/DDBJ databases">
        <title>Sequencing the genomes of 1000 actinobacteria strains.</title>
        <authorList>
            <person name="Klenk H.-P."/>
        </authorList>
    </citation>
    <scope>NUCLEOTIDE SEQUENCE [LARGE SCALE GENOMIC DNA]</scope>
    <source>
        <strain evidence="8 9">DSM 43851</strain>
    </source>
</reference>
<evidence type="ECO:0000256" key="5">
    <source>
        <dbReference type="PIRSR" id="PIRSR000105-2"/>
    </source>
</evidence>
<evidence type="ECO:0000256" key="1">
    <source>
        <dbReference type="ARBA" id="ARBA00005086"/>
    </source>
</evidence>
<feature type="site" description="Important for catalytic activity" evidence="4">
    <location>
        <position position="138"/>
    </location>
</feature>
<dbReference type="Pfam" id="PF02737">
    <property type="entry name" value="3HCDH_N"/>
    <property type="match status" value="1"/>
</dbReference>
<evidence type="ECO:0000256" key="4">
    <source>
        <dbReference type="PIRSR" id="PIRSR000105-1"/>
    </source>
</evidence>
<dbReference type="SUPFAM" id="SSF51735">
    <property type="entry name" value="NAD(P)-binding Rossmann-fold domains"/>
    <property type="match status" value="1"/>
</dbReference>
<proteinExistence type="inferred from homology"/>
<dbReference type="EMBL" id="JACHIR010000004">
    <property type="protein sequence ID" value="MBB5897880.1"/>
    <property type="molecule type" value="Genomic_DNA"/>
</dbReference>
<evidence type="ECO:0000256" key="2">
    <source>
        <dbReference type="ARBA" id="ARBA00009463"/>
    </source>
</evidence>
<dbReference type="InterPro" id="IPR013328">
    <property type="entry name" value="6PGD_dom2"/>
</dbReference>
<feature type="domain" description="3-hydroxyacyl-CoA dehydrogenase C-terminal" evidence="6">
    <location>
        <begin position="184"/>
        <end position="278"/>
    </location>
</feature>
<protein>
    <submittedName>
        <fullName evidence="8">3-hydroxybutyryl-CoA dehydrogenase</fullName>
        <ecNumber evidence="8">1.1.1.157</ecNumber>
    </submittedName>
</protein>
<sequence length="279" mass="29679">MDRPVGVVGGGTMGLGVAQSLATAGHPVVVLDPADQVRATGSDRLRDGLRLAKLLGRFSGDHAEVLSSVRWTAVEKDLDDVQFVVECGPERIPLKQELFRMLDAVCPPDAVLASCTSAIPIGLLAACTGRPELVLGMHFMNPAPLKPVVEVARTEQTGADTLRRADELLAGMGKRGIVVRDAPGFVSNRVLMSTINDAATVVQEGTADPATVDKVFEDCFGHRMGPLRTADLIGLDTILDTLHVLLETTGDDRFTPCELLVGMVREGRLGKKSGGGFFR</sequence>
<dbReference type="Gene3D" id="3.40.50.720">
    <property type="entry name" value="NAD(P)-binding Rossmann-like Domain"/>
    <property type="match status" value="1"/>
</dbReference>
<feature type="binding site" evidence="5">
    <location>
        <position position="272"/>
    </location>
    <ligand>
        <name>NAD(+)</name>
        <dbReference type="ChEBI" id="CHEBI:57540"/>
    </ligand>
</feature>
<dbReference type="PANTHER" id="PTHR48075">
    <property type="entry name" value="3-HYDROXYACYL-COA DEHYDROGENASE FAMILY PROTEIN"/>
    <property type="match status" value="1"/>
</dbReference>
<dbReference type="PIRSF" id="PIRSF000105">
    <property type="entry name" value="HCDH"/>
    <property type="match status" value="1"/>
</dbReference>
<dbReference type="AlphaFoldDB" id="A0A7W9KSK1"/>
<dbReference type="InterPro" id="IPR022694">
    <property type="entry name" value="3-OHacyl-CoA_DH"/>
</dbReference>
<dbReference type="Gene3D" id="1.10.1040.10">
    <property type="entry name" value="N-(1-d-carboxylethyl)-l-norvaline Dehydrogenase, domain 2"/>
    <property type="match status" value="1"/>
</dbReference>
<dbReference type="Proteomes" id="UP000585638">
    <property type="component" value="Unassembled WGS sequence"/>
</dbReference>
<evidence type="ECO:0000313" key="9">
    <source>
        <dbReference type="Proteomes" id="UP000585638"/>
    </source>
</evidence>
<feature type="binding site" evidence="5">
    <location>
        <position position="141"/>
    </location>
    <ligand>
        <name>NAD(+)</name>
        <dbReference type="ChEBI" id="CHEBI:57540"/>
    </ligand>
</feature>
<feature type="binding site" evidence="5">
    <location>
        <position position="117"/>
    </location>
    <ligand>
        <name>NAD(+)</name>
        <dbReference type="ChEBI" id="CHEBI:57540"/>
    </ligand>
</feature>
<feature type="binding site" evidence="5">
    <location>
        <position position="32"/>
    </location>
    <ligand>
        <name>NAD(+)</name>
        <dbReference type="ChEBI" id="CHEBI:57540"/>
    </ligand>
</feature>
<evidence type="ECO:0000259" key="7">
    <source>
        <dbReference type="Pfam" id="PF02737"/>
    </source>
</evidence>
<dbReference type="InterPro" id="IPR006176">
    <property type="entry name" value="3-OHacyl-CoA_DH_NAD-bd"/>
</dbReference>
<dbReference type="InterPro" id="IPR008927">
    <property type="entry name" value="6-PGluconate_DH-like_C_sf"/>
</dbReference>
<evidence type="ECO:0000259" key="6">
    <source>
        <dbReference type="Pfam" id="PF00725"/>
    </source>
</evidence>
<dbReference type="GO" id="GO:0008691">
    <property type="term" value="F:3-hydroxybutyryl-CoA dehydrogenase activity"/>
    <property type="evidence" value="ECO:0007669"/>
    <property type="project" value="UniProtKB-EC"/>
</dbReference>
<dbReference type="InterPro" id="IPR036291">
    <property type="entry name" value="NAD(P)-bd_dom_sf"/>
</dbReference>
<feature type="binding site" evidence="5">
    <location>
        <position position="95"/>
    </location>
    <ligand>
        <name>NAD(+)</name>
        <dbReference type="ChEBI" id="CHEBI:57540"/>
    </ligand>
</feature>
<name>A0A7W9KSK1_9PSEU</name>
<dbReference type="Pfam" id="PF00725">
    <property type="entry name" value="3HCDH"/>
    <property type="match status" value="1"/>
</dbReference>